<dbReference type="OrthoDB" id="447953at2759"/>
<evidence type="ECO:0000313" key="1">
    <source>
        <dbReference type="EMBL" id="CAD7627393.1"/>
    </source>
</evidence>
<protein>
    <submittedName>
        <fullName evidence="1">Uncharacterized protein</fullName>
    </submittedName>
</protein>
<evidence type="ECO:0000313" key="2">
    <source>
        <dbReference type="Proteomes" id="UP000759131"/>
    </source>
</evidence>
<feature type="non-terminal residue" evidence="1">
    <location>
        <position position="62"/>
    </location>
</feature>
<reference evidence="1" key="1">
    <citation type="submission" date="2020-11" db="EMBL/GenBank/DDBJ databases">
        <authorList>
            <person name="Tran Van P."/>
        </authorList>
    </citation>
    <scope>NUCLEOTIDE SEQUENCE</scope>
</reference>
<accession>A0A7R9Q097</accession>
<dbReference type="AlphaFoldDB" id="A0A7R9Q097"/>
<name>A0A7R9Q097_9ACAR</name>
<organism evidence="1">
    <name type="scientific">Medioppia subpectinata</name>
    <dbReference type="NCBI Taxonomy" id="1979941"/>
    <lineage>
        <taxon>Eukaryota</taxon>
        <taxon>Metazoa</taxon>
        <taxon>Ecdysozoa</taxon>
        <taxon>Arthropoda</taxon>
        <taxon>Chelicerata</taxon>
        <taxon>Arachnida</taxon>
        <taxon>Acari</taxon>
        <taxon>Acariformes</taxon>
        <taxon>Sarcoptiformes</taxon>
        <taxon>Oribatida</taxon>
        <taxon>Brachypylina</taxon>
        <taxon>Oppioidea</taxon>
        <taxon>Oppiidae</taxon>
        <taxon>Medioppia</taxon>
    </lineage>
</organism>
<dbReference type="EMBL" id="OC859266">
    <property type="protein sequence ID" value="CAD7627393.1"/>
    <property type="molecule type" value="Genomic_DNA"/>
</dbReference>
<keyword evidence="2" id="KW-1185">Reference proteome</keyword>
<gene>
    <name evidence="1" type="ORF">OSB1V03_LOCUS7820</name>
</gene>
<dbReference type="Proteomes" id="UP000759131">
    <property type="component" value="Unassembled WGS sequence"/>
</dbReference>
<dbReference type="EMBL" id="CAJPIZ010004691">
    <property type="protein sequence ID" value="CAG2107823.1"/>
    <property type="molecule type" value="Genomic_DNA"/>
</dbReference>
<proteinExistence type="predicted"/>
<sequence>MLYIFLVESGSMMTFDMNLALQTKESIESLNPPKCVTEYDPDVDMADRVQSCVDMNPSIHTV</sequence>